<dbReference type="Proteomes" id="UP000287352">
    <property type="component" value="Unassembled WGS sequence"/>
</dbReference>
<evidence type="ECO:0000256" key="1">
    <source>
        <dbReference type="SAM" id="Phobius"/>
    </source>
</evidence>
<dbReference type="AlphaFoldDB" id="A0A402A299"/>
<accession>A0A402A299</accession>
<dbReference type="RefSeq" id="WP_126580810.1">
    <property type="nucleotide sequence ID" value="NZ_BIFR01000001.1"/>
</dbReference>
<organism evidence="2 3">
    <name type="scientific">Tengunoibacter tsumagoiensis</name>
    <dbReference type="NCBI Taxonomy" id="2014871"/>
    <lineage>
        <taxon>Bacteria</taxon>
        <taxon>Bacillati</taxon>
        <taxon>Chloroflexota</taxon>
        <taxon>Ktedonobacteria</taxon>
        <taxon>Ktedonobacterales</taxon>
        <taxon>Dictyobacteraceae</taxon>
        <taxon>Tengunoibacter</taxon>
    </lineage>
</organism>
<name>A0A402A299_9CHLR</name>
<dbReference type="EMBL" id="BIFR01000001">
    <property type="protein sequence ID" value="GCE13267.1"/>
    <property type="molecule type" value="Genomic_DNA"/>
</dbReference>
<dbReference type="OrthoDB" id="9795736at2"/>
<protein>
    <recommendedName>
        <fullName evidence="4">DUF1003 domain-containing protein</fullName>
    </recommendedName>
</protein>
<dbReference type="PANTHER" id="PTHR41386">
    <property type="entry name" value="INTEGRAL MEMBRANE PROTEIN-RELATED"/>
    <property type="match status" value="1"/>
</dbReference>
<gene>
    <name evidence="2" type="ORF">KTT_31260</name>
</gene>
<evidence type="ECO:0000313" key="2">
    <source>
        <dbReference type="EMBL" id="GCE13267.1"/>
    </source>
</evidence>
<keyword evidence="3" id="KW-1185">Reference proteome</keyword>
<feature type="transmembrane region" description="Helical" evidence="1">
    <location>
        <begin position="100"/>
        <end position="123"/>
    </location>
</feature>
<evidence type="ECO:0000313" key="3">
    <source>
        <dbReference type="Proteomes" id="UP000287352"/>
    </source>
</evidence>
<proteinExistence type="predicted"/>
<evidence type="ECO:0008006" key="4">
    <source>
        <dbReference type="Google" id="ProtNLM"/>
    </source>
</evidence>
<dbReference type="PANTHER" id="PTHR41386:SF1">
    <property type="entry name" value="MEMBRANE PROTEIN"/>
    <property type="match status" value="1"/>
</dbReference>
<reference evidence="3" key="1">
    <citation type="submission" date="2018-12" db="EMBL/GenBank/DDBJ databases">
        <title>Tengunoibacter tsumagoiensis gen. nov., sp. nov., Dictyobacter kobayashii sp. nov., D. alpinus sp. nov., and D. joshuensis sp. nov. and description of Dictyobacteraceae fam. nov. within the order Ktedonobacterales isolated from Tengu-no-mugimeshi.</title>
        <authorList>
            <person name="Wang C.M."/>
            <person name="Zheng Y."/>
            <person name="Sakai Y."/>
            <person name="Toyoda A."/>
            <person name="Minakuchi Y."/>
            <person name="Abe K."/>
            <person name="Yokota A."/>
            <person name="Yabe S."/>
        </authorList>
    </citation>
    <scope>NUCLEOTIDE SEQUENCE [LARGE SCALE GENOMIC DNA]</scope>
    <source>
        <strain evidence="3">Uno3</strain>
    </source>
</reference>
<dbReference type="Pfam" id="PF06210">
    <property type="entry name" value="DUF1003"/>
    <property type="match status" value="1"/>
</dbReference>
<dbReference type="InterPro" id="IPR010406">
    <property type="entry name" value="DUF1003"/>
</dbReference>
<sequence length="217" mass="25113">METTPGQSVNQHSQSTTEENIKQFFNAVGSWKFPQLKREEQPELINVNKTVDDKLTIGDKISDAVTSTIGSWRFIIIQSCILFIWIVLNIVLFVKYRWDPYPFILLNLALSFQAAYAAPFVMMSQNRQAVKDRLTAENDYLTDVKGEQEVSHILEHLDHQDTLVLEIVQRLATQNEKINQQEQLILELVHKIDAQQQFMKTQHQEIIDLVKTAEDSK</sequence>
<feature type="transmembrane region" description="Helical" evidence="1">
    <location>
        <begin position="74"/>
        <end position="94"/>
    </location>
</feature>
<keyword evidence="1" id="KW-0812">Transmembrane</keyword>
<keyword evidence="1" id="KW-1133">Transmembrane helix</keyword>
<comment type="caution">
    <text evidence="2">The sequence shown here is derived from an EMBL/GenBank/DDBJ whole genome shotgun (WGS) entry which is preliminary data.</text>
</comment>
<keyword evidence="1" id="KW-0472">Membrane</keyword>